<evidence type="ECO:0000256" key="3">
    <source>
        <dbReference type="ARBA" id="ARBA00022741"/>
    </source>
</evidence>
<accession>A0A8S1JA70</accession>
<evidence type="ECO:0000256" key="5">
    <source>
        <dbReference type="ARBA" id="ARBA00022840"/>
    </source>
</evidence>
<keyword evidence="4" id="KW-0347">Helicase</keyword>
<dbReference type="InterPro" id="IPR027417">
    <property type="entry name" value="P-loop_NTPase"/>
</dbReference>
<dbReference type="Proteomes" id="UP000708148">
    <property type="component" value="Unassembled WGS sequence"/>
</dbReference>
<keyword evidence="3" id="KW-0547">Nucleotide-binding</keyword>
<reference evidence="9" key="1">
    <citation type="submission" date="2020-12" db="EMBL/GenBank/DDBJ databases">
        <authorList>
            <person name="Iha C."/>
        </authorList>
    </citation>
    <scope>NUCLEOTIDE SEQUENCE</scope>
</reference>
<dbReference type="GO" id="GO:0005634">
    <property type="term" value="C:nucleus"/>
    <property type="evidence" value="ECO:0007669"/>
    <property type="project" value="UniProtKB-SubCell"/>
</dbReference>
<evidence type="ECO:0000259" key="8">
    <source>
        <dbReference type="PROSITE" id="PS51192"/>
    </source>
</evidence>
<dbReference type="PANTHER" id="PTHR45797:SF1">
    <property type="entry name" value="HELICASE ARIP4"/>
    <property type="match status" value="1"/>
</dbReference>
<keyword evidence="7" id="KW-0539">Nucleus</keyword>
<keyword evidence="4" id="KW-0378">Hydrolase</keyword>
<protein>
    <recommendedName>
        <fullName evidence="8">Helicase ATP-binding domain-containing protein</fullName>
    </recommendedName>
</protein>
<dbReference type="Pfam" id="PF00176">
    <property type="entry name" value="SNF2-rel_dom"/>
    <property type="match status" value="1"/>
</dbReference>
<dbReference type="AlphaFoldDB" id="A0A8S1JA70"/>
<dbReference type="PROSITE" id="PS51192">
    <property type="entry name" value="HELICASE_ATP_BIND_1"/>
    <property type="match status" value="1"/>
</dbReference>
<proteinExistence type="inferred from homology"/>
<dbReference type="PANTHER" id="PTHR45797">
    <property type="entry name" value="RAD54-LIKE"/>
    <property type="match status" value="1"/>
</dbReference>
<comment type="caution">
    <text evidence="9">The sequence shown here is derived from an EMBL/GenBank/DDBJ whole genome shotgun (WGS) entry which is preliminary data.</text>
</comment>
<evidence type="ECO:0000256" key="4">
    <source>
        <dbReference type="ARBA" id="ARBA00022806"/>
    </source>
</evidence>
<sequence length="200" mass="22690">MKPHQWEGVRFIWRNMVMTSNEEQSCILAHSMGLGKSLQVVVFLHLYHTVVAGERSLLVVPANVVYNWQAEFAKWLPRPRSDDAKDSELQLEKVFVFEHTDDVEAWSQDVGSVLIISYTQFANKVLVVSSKKSKTDKDCEQDAHLRKLLRSSASIVVADEAHELRNPAAKKCKALSLVSTTKRLALTGYPLQNRLGEYYS</sequence>
<evidence type="ECO:0000256" key="6">
    <source>
        <dbReference type="ARBA" id="ARBA00023125"/>
    </source>
</evidence>
<dbReference type="SMART" id="SM00487">
    <property type="entry name" value="DEXDc"/>
    <property type="match status" value="1"/>
</dbReference>
<dbReference type="GO" id="GO:0003677">
    <property type="term" value="F:DNA binding"/>
    <property type="evidence" value="ECO:0007669"/>
    <property type="project" value="UniProtKB-KW"/>
</dbReference>
<comment type="similarity">
    <text evidence="2">Belongs to the SNF2/RAD54 helicase family.</text>
</comment>
<dbReference type="InterPro" id="IPR038718">
    <property type="entry name" value="SNF2-like_sf"/>
</dbReference>
<keyword evidence="10" id="KW-1185">Reference proteome</keyword>
<evidence type="ECO:0000256" key="7">
    <source>
        <dbReference type="ARBA" id="ARBA00023242"/>
    </source>
</evidence>
<dbReference type="EMBL" id="CAJHUC010002506">
    <property type="protein sequence ID" value="CAD7703912.1"/>
    <property type="molecule type" value="Genomic_DNA"/>
</dbReference>
<name>A0A8S1JA70_9CHLO</name>
<dbReference type="GO" id="GO:0016887">
    <property type="term" value="F:ATP hydrolysis activity"/>
    <property type="evidence" value="ECO:0007669"/>
    <property type="project" value="InterPro"/>
</dbReference>
<dbReference type="InterPro" id="IPR044574">
    <property type="entry name" value="ARIP4-like"/>
</dbReference>
<feature type="non-terminal residue" evidence="9">
    <location>
        <position position="1"/>
    </location>
</feature>
<gene>
    <name evidence="9" type="ORF">OSTQU699_LOCUS9269</name>
</gene>
<dbReference type="InterPro" id="IPR014001">
    <property type="entry name" value="Helicase_ATP-bd"/>
</dbReference>
<keyword evidence="6" id="KW-0238">DNA-binding</keyword>
<dbReference type="OrthoDB" id="515791at2759"/>
<dbReference type="GO" id="GO:0004386">
    <property type="term" value="F:helicase activity"/>
    <property type="evidence" value="ECO:0007669"/>
    <property type="project" value="UniProtKB-KW"/>
</dbReference>
<dbReference type="GO" id="GO:0005524">
    <property type="term" value="F:ATP binding"/>
    <property type="evidence" value="ECO:0007669"/>
    <property type="project" value="UniProtKB-KW"/>
</dbReference>
<feature type="domain" description="Helicase ATP-binding" evidence="8">
    <location>
        <begin position="17"/>
        <end position="200"/>
    </location>
</feature>
<evidence type="ECO:0000256" key="1">
    <source>
        <dbReference type="ARBA" id="ARBA00004123"/>
    </source>
</evidence>
<evidence type="ECO:0000313" key="9">
    <source>
        <dbReference type="EMBL" id="CAD7703912.1"/>
    </source>
</evidence>
<dbReference type="InterPro" id="IPR000330">
    <property type="entry name" value="SNF2_N"/>
</dbReference>
<organism evidence="9 10">
    <name type="scientific">Ostreobium quekettii</name>
    <dbReference type="NCBI Taxonomy" id="121088"/>
    <lineage>
        <taxon>Eukaryota</taxon>
        <taxon>Viridiplantae</taxon>
        <taxon>Chlorophyta</taxon>
        <taxon>core chlorophytes</taxon>
        <taxon>Ulvophyceae</taxon>
        <taxon>TCBD clade</taxon>
        <taxon>Bryopsidales</taxon>
        <taxon>Ostreobineae</taxon>
        <taxon>Ostreobiaceae</taxon>
        <taxon>Ostreobium</taxon>
    </lineage>
</organism>
<evidence type="ECO:0000313" key="10">
    <source>
        <dbReference type="Proteomes" id="UP000708148"/>
    </source>
</evidence>
<dbReference type="Gene3D" id="3.40.50.10810">
    <property type="entry name" value="Tandem AAA-ATPase domain"/>
    <property type="match status" value="1"/>
</dbReference>
<keyword evidence="5" id="KW-0067">ATP-binding</keyword>
<dbReference type="SUPFAM" id="SSF52540">
    <property type="entry name" value="P-loop containing nucleoside triphosphate hydrolases"/>
    <property type="match status" value="1"/>
</dbReference>
<comment type="subcellular location">
    <subcellularLocation>
        <location evidence="1">Nucleus</location>
    </subcellularLocation>
</comment>
<evidence type="ECO:0000256" key="2">
    <source>
        <dbReference type="ARBA" id="ARBA00007025"/>
    </source>
</evidence>